<sequence length="461" mass="48703">MNDNQGVTMSRRVLRTIALAGLTGALGLTACTPGSGGTAGPSEPAPNASVTTDATSLGEVTLTVWDQEVRGGQEKQMSTLVSQFQQKYPNIKVDRVSRSFDDLTKTLRLALSGKDAPDVVQANNTRSQMGAFVTAGELVNLDPWAKAYGWDQRYPASVRAVSSYSPDGKTFGSGSLFGLPQVGEVVGIYYSRSKLESLGLQPPTTWAELDAALAAAKDKGEVPLVLGNLEKWPAGHVFGVVQGRYVPADQIRALGFGQPGGDWTSPENVKAAQTLVDWVDRGYFNSGFNGQDYDPAWQSFTKGEGVFLIAGSWLQADLSAAMKDDVGFMLPPPSEAGGTAVTTGGTGLPFAITDKAVNKDAAAAYINFITSPEAMKVLAENGNLPVVETSQQAAPDALGKDVFAAFDAVSRADGLVPYLDWATPTMGDTLGATLQDLLAKKLSPADALARLQEDYSEFTSK</sequence>
<dbReference type="InterPro" id="IPR050490">
    <property type="entry name" value="Bact_solute-bd_prot1"/>
</dbReference>
<dbReference type="Pfam" id="PF01547">
    <property type="entry name" value="SBP_bac_1"/>
    <property type="match status" value="1"/>
</dbReference>
<dbReference type="PANTHER" id="PTHR43649">
    <property type="entry name" value="ARABINOSE-BINDING PROTEIN-RELATED"/>
    <property type="match status" value="1"/>
</dbReference>
<dbReference type="STRING" id="710696.Intca_0417"/>
<feature type="chain" id="PRO_5039646211" evidence="1">
    <location>
        <begin position="31"/>
        <end position="461"/>
    </location>
</feature>
<dbReference type="AlphaFoldDB" id="E6S861"/>
<dbReference type="Proteomes" id="UP000008914">
    <property type="component" value="Chromosome"/>
</dbReference>
<proteinExistence type="predicted"/>
<keyword evidence="3" id="KW-1185">Reference proteome</keyword>
<dbReference type="HOGENOM" id="CLU_031285_12_1_11"/>
<dbReference type="KEGG" id="ica:Intca_0417"/>
<accession>E6S861</accession>
<gene>
    <name evidence="2" type="ordered locus">Intca_0417</name>
</gene>
<evidence type="ECO:0000313" key="3">
    <source>
        <dbReference type="Proteomes" id="UP000008914"/>
    </source>
</evidence>
<name>E6S861_INTC7</name>
<dbReference type="eggNOG" id="COG1653">
    <property type="taxonomic scope" value="Bacteria"/>
</dbReference>
<evidence type="ECO:0000313" key="2">
    <source>
        <dbReference type="EMBL" id="ADU46965.1"/>
    </source>
</evidence>
<dbReference type="EMBL" id="CP002343">
    <property type="protein sequence ID" value="ADU46965.1"/>
    <property type="molecule type" value="Genomic_DNA"/>
</dbReference>
<reference evidence="2 3" key="1">
    <citation type="journal article" date="2010" name="Stand. Genomic Sci.">
        <title>Complete genome sequence of Intrasporangium calvum type strain (7 KIP).</title>
        <authorList>
            <person name="Del Rio T.G."/>
            <person name="Chertkov O."/>
            <person name="Yasawong M."/>
            <person name="Lucas S."/>
            <person name="Deshpande S."/>
            <person name="Cheng J.F."/>
            <person name="Detter C."/>
            <person name="Tapia R."/>
            <person name="Han C."/>
            <person name="Goodwin L."/>
            <person name="Pitluck S."/>
            <person name="Liolios K."/>
            <person name="Ivanova N."/>
            <person name="Mavromatis K."/>
            <person name="Pati A."/>
            <person name="Chen A."/>
            <person name="Palaniappan K."/>
            <person name="Land M."/>
            <person name="Hauser L."/>
            <person name="Chang Y.J."/>
            <person name="Jeffries C.D."/>
            <person name="Rohde M."/>
            <person name="Pukall R."/>
            <person name="Sikorski J."/>
            <person name="Goker M."/>
            <person name="Woyke T."/>
            <person name="Bristow J."/>
            <person name="Eisen J.A."/>
            <person name="Markowitz V."/>
            <person name="Hugenholtz P."/>
            <person name="Kyrpides N.C."/>
            <person name="Klenk H.P."/>
            <person name="Lapidus A."/>
        </authorList>
    </citation>
    <scope>NUCLEOTIDE SEQUENCE [LARGE SCALE GENOMIC DNA]</scope>
    <source>
        <strain evidence="3">ATCC 23552 / DSM 43043 / JCM 3097 / NBRC 12989 / 7 KIP</strain>
    </source>
</reference>
<feature type="signal peptide" evidence="1">
    <location>
        <begin position="1"/>
        <end position="30"/>
    </location>
</feature>
<dbReference type="SUPFAM" id="SSF53850">
    <property type="entry name" value="Periplasmic binding protein-like II"/>
    <property type="match status" value="1"/>
</dbReference>
<dbReference type="Gene3D" id="3.40.190.10">
    <property type="entry name" value="Periplasmic binding protein-like II"/>
    <property type="match status" value="2"/>
</dbReference>
<protein>
    <submittedName>
        <fullName evidence="2">Carbohydrate ABC transporter substrate-binding protein, CUT1 family</fullName>
    </submittedName>
</protein>
<organism evidence="2 3">
    <name type="scientific">Intrasporangium calvum (strain ATCC 23552 / DSM 43043 / JCM 3097 / NBRC 12989 / NCIMB 10167 / NRRL B-3866 / 7 KIP)</name>
    <dbReference type="NCBI Taxonomy" id="710696"/>
    <lineage>
        <taxon>Bacteria</taxon>
        <taxon>Bacillati</taxon>
        <taxon>Actinomycetota</taxon>
        <taxon>Actinomycetes</taxon>
        <taxon>Micrococcales</taxon>
        <taxon>Intrasporangiaceae</taxon>
        <taxon>Intrasporangium</taxon>
    </lineage>
</organism>
<dbReference type="InterPro" id="IPR006059">
    <property type="entry name" value="SBP"/>
</dbReference>
<evidence type="ECO:0000256" key="1">
    <source>
        <dbReference type="SAM" id="SignalP"/>
    </source>
</evidence>
<keyword evidence="1" id="KW-0732">Signal</keyword>